<dbReference type="EMBL" id="CALNXI010000303">
    <property type="protein sequence ID" value="CAH3024416.1"/>
    <property type="molecule type" value="Genomic_DNA"/>
</dbReference>
<feature type="region of interest" description="Disordered" evidence="1">
    <location>
        <begin position="149"/>
        <end position="171"/>
    </location>
</feature>
<protein>
    <submittedName>
        <fullName evidence="2">Uncharacterized protein</fullName>
    </submittedName>
</protein>
<sequence length="627" mass="70604">FFIFEGIFELNESHLELTICPRHRDKFGIRWRSSKRICTAPSEWSSHGTLVSGERGISSLHSKLLYQQTQVLLPVGSQICKQCRRKLEEASQLLVFPSSESTTEALGSNVDKPEERISQNIAQLTLRDEYSHPQLDESGHYSEIDTSLYQTDSQASSSSESSNGDDPQISSQVTRRSLLNDFLRSCNAHTVGSYKKRWEAASERTRASHVSKAKSVIVSGLNVIAPGDAGYLWEAVKKSGSVEKKLQTVTKFTTLSFLKVHVSESSSVADHCSGYALSDSKDDELRSQCSHNHDIQCSQCESLSNYCKDKLTVWRAFNVGNGREISQTKVQVADVLQSCKFTCRFSPGDFVKASKEASKKPRPNETMAVEETKDSCVLFSCPNEGCIKVYERYSSLERHMSFGKCELIPEKETLLDRAKLTYHAILQDDIGIAKVFEGRETEKKHGVSLPEGWALKTAKKSSRFNESQRKYLEEKFELGQQTGHKQNPEKVARDMRFAKKTDGSRLFSSDEFLTSQQIQSFFSRLSCKLRHAVEVSDSDLQASQDEQEFCDTRQAVLEEVQLEHPIAYDNLNLCELTKKGNMKTLSIAMLKNICEYFDICTEEFNPRRKAEYLAALGDLVKGCGCNA</sequence>
<feature type="non-terminal residue" evidence="2">
    <location>
        <position position="1"/>
    </location>
</feature>
<name>A0ABN8M5I5_9CNID</name>
<organism evidence="2 3">
    <name type="scientific">Porites evermanni</name>
    <dbReference type="NCBI Taxonomy" id="104178"/>
    <lineage>
        <taxon>Eukaryota</taxon>
        <taxon>Metazoa</taxon>
        <taxon>Cnidaria</taxon>
        <taxon>Anthozoa</taxon>
        <taxon>Hexacorallia</taxon>
        <taxon>Scleractinia</taxon>
        <taxon>Fungiina</taxon>
        <taxon>Poritidae</taxon>
        <taxon>Porites</taxon>
    </lineage>
</organism>
<feature type="compositionally biased region" description="Low complexity" evidence="1">
    <location>
        <begin position="153"/>
        <end position="162"/>
    </location>
</feature>
<gene>
    <name evidence="2" type="ORF">PEVE_00022846</name>
</gene>
<keyword evidence="3" id="KW-1185">Reference proteome</keyword>
<evidence type="ECO:0000313" key="2">
    <source>
        <dbReference type="EMBL" id="CAH3024416.1"/>
    </source>
</evidence>
<dbReference type="PANTHER" id="PTHR33845:SF1">
    <property type="entry name" value="C2H2-TYPE DOMAIN-CONTAINING PROTEIN"/>
    <property type="match status" value="1"/>
</dbReference>
<reference evidence="2 3" key="1">
    <citation type="submission" date="2022-05" db="EMBL/GenBank/DDBJ databases">
        <authorList>
            <consortium name="Genoscope - CEA"/>
            <person name="William W."/>
        </authorList>
    </citation>
    <scope>NUCLEOTIDE SEQUENCE [LARGE SCALE GENOMIC DNA]</scope>
</reference>
<evidence type="ECO:0000313" key="3">
    <source>
        <dbReference type="Proteomes" id="UP001159427"/>
    </source>
</evidence>
<proteinExistence type="predicted"/>
<accession>A0ABN8M5I5</accession>
<dbReference type="PANTHER" id="PTHR33845">
    <property type="entry name" value="C2H2-TYPE DOMAIN-CONTAINING PROTEIN"/>
    <property type="match status" value="1"/>
</dbReference>
<evidence type="ECO:0000256" key="1">
    <source>
        <dbReference type="SAM" id="MobiDB-lite"/>
    </source>
</evidence>
<dbReference type="Proteomes" id="UP001159427">
    <property type="component" value="Unassembled WGS sequence"/>
</dbReference>
<comment type="caution">
    <text evidence="2">The sequence shown here is derived from an EMBL/GenBank/DDBJ whole genome shotgun (WGS) entry which is preliminary data.</text>
</comment>